<comment type="caution">
    <text evidence="2">The sequence shown here is derived from an EMBL/GenBank/DDBJ whole genome shotgun (WGS) entry which is preliminary data.</text>
</comment>
<dbReference type="EMBL" id="JAUZVY010000003">
    <property type="protein sequence ID" value="MDP4529232.1"/>
    <property type="molecule type" value="Genomic_DNA"/>
</dbReference>
<evidence type="ECO:0000313" key="3">
    <source>
        <dbReference type="Proteomes" id="UP001236258"/>
    </source>
</evidence>
<dbReference type="InterPro" id="IPR010870">
    <property type="entry name" value="Porin_O/P"/>
</dbReference>
<feature type="chain" id="PRO_5045645113" evidence="1">
    <location>
        <begin position="26"/>
        <end position="369"/>
    </location>
</feature>
<keyword evidence="1" id="KW-0732">Signal</keyword>
<dbReference type="RefSeq" id="WP_305945325.1">
    <property type="nucleotide sequence ID" value="NZ_JAUZVY010000003.1"/>
</dbReference>
<evidence type="ECO:0000256" key="1">
    <source>
        <dbReference type="SAM" id="SignalP"/>
    </source>
</evidence>
<evidence type="ECO:0000313" key="2">
    <source>
        <dbReference type="EMBL" id="MDP4529232.1"/>
    </source>
</evidence>
<dbReference type="InterPro" id="IPR023614">
    <property type="entry name" value="Porin_dom_sf"/>
</dbReference>
<sequence length="369" mass="40120">MKTPFKITAVAAAVACVTFADFALAKDVNVRGRMHLDTAAYDSDVTELGSSTAVRRTRLGMNGKLNDTWSFQIEYDFAENGTSANDVYLRRSLSGGNLTIGQVKVPMGLNELTSSNAITFMERASSSNITADSRRLGVRYDRAADNVLFQSMLYTRGIGSGRDSSSDAPMGVAGRLVFTPVTGDNLLHLGVSVAAEDRGDYNSLRYRDRPEIRPADIRLIDTGNLTDVDSTFKYGLEAAYQAGSFSVEAEYLSNTVRRSDNDNVTFDGFHVQMSYILTGEKRGYRGGNFRGVSPKGDGGAWEVAVRYSETSLNDGAVVGGEQSNITFGLNYYATSNVRFMANLIFADIKDGVNGDEKPKALALRAQFAF</sequence>
<proteinExistence type="predicted"/>
<protein>
    <submittedName>
        <fullName evidence="2">OprO/OprP family phosphate-selective porin</fullName>
    </submittedName>
</protein>
<gene>
    <name evidence="2" type="ORF">Q3O59_09330</name>
</gene>
<dbReference type="SUPFAM" id="SSF56935">
    <property type="entry name" value="Porins"/>
    <property type="match status" value="1"/>
</dbReference>
<accession>A0ABT9GQH7</accession>
<reference evidence="2 3" key="1">
    <citation type="submission" date="2023-08" db="EMBL/GenBank/DDBJ databases">
        <authorList>
            <person name="Joshi A."/>
            <person name="Thite S."/>
        </authorList>
    </citation>
    <scope>NUCLEOTIDE SEQUENCE [LARGE SCALE GENOMIC DNA]</scope>
    <source>
        <strain evidence="2 3">1E1</strain>
    </source>
</reference>
<feature type="signal peptide" evidence="1">
    <location>
        <begin position="1"/>
        <end position="25"/>
    </location>
</feature>
<keyword evidence="3" id="KW-1185">Reference proteome</keyword>
<dbReference type="Pfam" id="PF07396">
    <property type="entry name" value="Porin_O_P"/>
    <property type="match status" value="1"/>
</dbReference>
<name>A0ABT9GQH7_9GAMM</name>
<dbReference type="Gene3D" id="2.40.160.10">
    <property type="entry name" value="Porin"/>
    <property type="match status" value="1"/>
</dbReference>
<organism evidence="2 3">
    <name type="scientific">Alkalimonas delamerensis</name>
    <dbReference type="NCBI Taxonomy" id="265981"/>
    <lineage>
        <taxon>Bacteria</taxon>
        <taxon>Pseudomonadati</taxon>
        <taxon>Pseudomonadota</taxon>
        <taxon>Gammaproteobacteria</taxon>
        <taxon>Alkalimonas</taxon>
    </lineage>
</organism>
<dbReference type="Proteomes" id="UP001236258">
    <property type="component" value="Unassembled WGS sequence"/>
</dbReference>